<dbReference type="RefSeq" id="XP_058333807.1">
    <property type="nucleotide sequence ID" value="XM_058470666.1"/>
</dbReference>
<evidence type="ECO:0000313" key="2">
    <source>
        <dbReference type="EMBL" id="KAJ5246386.1"/>
    </source>
</evidence>
<comment type="caution">
    <text evidence="2">The sequence shown here is derived from an EMBL/GenBank/DDBJ whole genome shotgun (WGS) entry which is preliminary data.</text>
</comment>
<organism evidence="2 3">
    <name type="scientific">Penicillium chermesinum</name>
    <dbReference type="NCBI Taxonomy" id="63820"/>
    <lineage>
        <taxon>Eukaryota</taxon>
        <taxon>Fungi</taxon>
        <taxon>Dikarya</taxon>
        <taxon>Ascomycota</taxon>
        <taxon>Pezizomycotina</taxon>
        <taxon>Eurotiomycetes</taxon>
        <taxon>Eurotiomycetidae</taxon>
        <taxon>Eurotiales</taxon>
        <taxon>Aspergillaceae</taxon>
        <taxon>Penicillium</taxon>
    </lineage>
</organism>
<feature type="compositionally biased region" description="Polar residues" evidence="1">
    <location>
        <begin position="287"/>
        <end position="298"/>
    </location>
</feature>
<gene>
    <name evidence="2" type="ORF">N7468_001369</name>
</gene>
<dbReference type="EMBL" id="JAPQKS010000002">
    <property type="protein sequence ID" value="KAJ5246386.1"/>
    <property type="molecule type" value="Genomic_DNA"/>
</dbReference>
<dbReference type="GeneID" id="83197969"/>
<dbReference type="Proteomes" id="UP001150941">
    <property type="component" value="Unassembled WGS sequence"/>
</dbReference>
<dbReference type="AlphaFoldDB" id="A0A9W9PI82"/>
<feature type="region of interest" description="Disordered" evidence="1">
    <location>
        <begin position="257"/>
        <end position="301"/>
    </location>
</feature>
<keyword evidence="3" id="KW-1185">Reference proteome</keyword>
<evidence type="ECO:0000256" key="1">
    <source>
        <dbReference type="SAM" id="MobiDB-lite"/>
    </source>
</evidence>
<protein>
    <submittedName>
        <fullName evidence="2">Uncharacterized protein</fullName>
    </submittedName>
</protein>
<proteinExistence type="predicted"/>
<evidence type="ECO:0000313" key="3">
    <source>
        <dbReference type="Proteomes" id="UP001150941"/>
    </source>
</evidence>
<sequence length="315" mass="35204">MNFHEIRQSKGVRVHFMPNSELEVTDYFGPKALSGEKKERNVSTTIEAKPKIDVAGVGAEGLGWSRTSEGCFSSRWKFTGSRFTLNSPSGSSQIRNSRYRQVVWLLEENELERQSVHQSIVHAALAFHHRSVPFEVELNIEVKMHRWYHQIKQHLVYPPRTRGRQARTRTEIKPDKHTDSHDEFNRVARNLNQSMTMANIHPVDEVADPRPPSSDEIEQTKSGLFENMAIPPSPDLLSVIDALNEQETDPPLLKLLSKGPVVSPSPLSTSATLVGSEGSKDAEELNSESVSAETSGGSATFDPIKQVASKIMEKI</sequence>
<name>A0A9W9PI82_9EURO</name>
<accession>A0A9W9PI82</accession>
<feature type="region of interest" description="Disordered" evidence="1">
    <location>
        <begin position="160"/>
        <end position="180"/>
    </location>
</feature>
<dbReference type="OrthoDB" id="3922785at2759"/>
<reference evidence="2" key="1">
    <citation type="submission" date="2022-11" db="EMBL/GenBank/DDBJ databases">
        <authorList>
            <person name="Petersen C."/>
        </authorList>
    </citation>
    <scope>NUCLEOTIDE SEQUENCE</scope>
    <source>
        <strain evidence="2">IBT 19713</strain>
    </source>
</reference>
<reference evidence="2" key="2">
    <citation type="journal article" date="2023" name="IMA Fungus">
        <title>Comparative genomic study of the Penicillium genus elucidates a diverse pangenome and 15 lateral gene transfer events.</title>
        <authorList>
            <person name="Petersen C."/>
            <person name="Sorensen T."/>
            <person name="Nielsen M.R."/>
            <person name="Sondergaard T.E."/>
            <person name="Sorensen J.L."/>
            <person name="Fitzpatrick D.A."/>
            <person name="Frisvad J.C."/>
            <person name="Nielsen K.L."/>
        </authorList>
    </citation>
    <scope>NUCLEOTIDE SEQUENCE</scope>
    <source>
        <strain evidence="2">IBT 19713</strain>
    </source>
</reference>
<feature type="compositionally biased region" description="Basic and acidic residues" evidence="1">
    <location>
        <begin position="168"/>
        <end position="180"/>
    </location>
</feature>